<name>A0A9D4KAR2_DREPO</name>
<gene>
    <name evidence="2" type="ORF">DPMN_109433</name>
</gene>
<protein>
    <recommendedName>
        <fullName evidence="1">DNA mitochondrial polymerase exonuclease domain-containing protein</fullName>
    </recommendedName>
</protein>
<proteinExistence type="predicted"/>
<dbReference type="AlphaFoldDB" id="A0A9D4KAR2"/>
<dbReference type="InterPro" id="IPR041336">
    <property type="entry name" value="DNApol_Exo"/>
</dbReference>
<evidence type="ECO:0000259" key="1">
    <source>
        <dbReference type="Pfam" id="PF18136"/>
    </source>
</evidence>
<sequence>MISSMNNLSDVHQLHVGGERLDKDPRNIFLEGTMQDVRDNFQVNQGTFLLCFLAHMSTR</sequence>
<comment type="caution">
    <text evidence="2">The sequence shown here is derived from an EMBL/GenBank/DDBJ whole genome shotgun (WGS) entry which is preliminary data.</text>
</comment>
<dbReference type="EMBL" id="JAIWYP010000004">
    <property type="protein sequence ID" value="KAH3836064.1"/>
    <property type="molecule type" value="Genomic_DNA"/>
</dbReference>
<dbReference type="Gene3D" id="3.30.420.390">
    <property type="match status" value="1"/>
</dbReference>
<reference evidence="2" key="2">
    <citation type="submission" date="2020-11" db="EMBL/GenBank/DDBJ databases">
        <authorList>
            <person name="McCartney M.A."/>
            <person name="Auch B."/>
            <person name="Kono T."/>
            <person name="Mallez S."/>
            <person name="Becker A."/>
            <person name="Gohl D.M."/>
            <person name="Silverstein K.A.T."/>
            <person name="Koren S."/>
            <person name="Bechman K.B."/>
            <person name="Herman A."/>
            <person name="Abrahante J.E."/>
            <person name="Garbe J."/>
        </authorList>
    </citation>
    <scope>NUCLEOTIDE SEQUENCE</scope>
    <source>
        <strain evidence="2">Duluth1</strain>
        <tissue evidence="2">Whole animal</tissue>
    </source>
</reference>
<accession>A0A9D4KAR2</accession>
<dbReference type="Pfam" id="PF18136">
    <property type="entry name" value="DNApol_Exo"/>
    <property type="match status" value="1"/>
</dbReference>
<evidence type="ECO:0000313" key="3">
    <source>
        <dbReference type="Proteomes" id="UP000828390"/>
    </source>
</evidence>
<reference evidence="2" key="1">
    <citation type="journal article" date="2019" name="bioRxiv">
        <title>The Genome of the Zebra Mussel, Dreissena polymorpha: A Resource for Invasive Species Research.</title>
        <authorList>
            <person name="McCartney M.A."/>
            <person name="Auch B."/>
            <person name="Kono T."/>
            <person name="Mallez S."/>
            <person name="Zhang Y."/>
            <person name="Obille A."/>
            <person name="Becker A."/>
            <person name="Abrahante J.E."/>
            <person name="Garbe J."/>
            <person name="Badalamenti J.P."/>
            <person name="Herman A."/>
            <person name="Mangelson H."/>
            <person name="Liachko I."/>
            <person name="Sullivan S."/>
            <person name="Sone E.D."/>
            <person name="Koren S."/>
            <person name="Silverstein K.A.T."/>
            <person name="Beckman K.B."/>
            <person name="Gohl D.M."/>
        </authorList>
    </citation>
    <scope>NUCLEOTIDE SEQUENCE</scope>
    <source>
        <strain evidence="2">Duluth1</strain>
        <tissue evidence="2">Whole animal</tissue>
    </source>
</reference>
<dbReference type="Proteomes" id="UP000828390">
    <property type="component" value="Unassembled WGS sequence"/>
</dbReference>
<evidence type="ECO:0000313" key="2">
    <source>
        <dbReference type="EMBL" id="KAH3836064.1"/>
    </source>
</evidence>
<keyword evidence="3" id="KW-1185">Reference proteome</keyword>
<organism evidence="2 3">
    <name type="scientific">Dreissena polymorpha</name>
    <name type="common">Zebra mussel</name>
    <name type="synonym">Mytilus polymorpha</name>
    <dbReference type="NCBI Taxonomy" id="45954"/>
    <lineage>
        <taxon>Eukaryota</taxon>
        <taxon>Metazoa</taxon>
        <taxon>Spiralia</taxon>
        <taxon>Lophotrochozoa</taxon>
        <taxon>Mollusca</taxon>
        <taxon>Bivalvia</taxon>
        <taxon>Autobranchia</taxon>
        <taxon>Heteroconchia</taxon>
        <taxon>Euheterodonta</taxon>
        <taxon>Imparidentia</taxon>
        <taxon>Neoheterodontei</taxon>
        <taxon>Myida</taxon>
        <taxon>Dreissenoidea</taxon>
        <taxon>Dreissenidae</taxon>
        <taxon>Dreissena</taxon>
    </lineage>
</organism>
<feature type="domain" description="DNA mitochondrial polymerase exonuclease" evidence="1">
    <location>
        <begin position="2"/>
        <end position="42"/>
    </location>
</feature>